<dbReference type="Proteomes" id="UP001374535">
    <property type="component" value="Chromosome 4"/>
</dbReference>
<dbReference type="Pfam" id="PF00174">
    <property type="entry name" value="Oxidored_molyb"/>
    <property type="match status" value="1"/>
</dbReference>
<keyword evidence="3" id="KW-1185">Reference proteome</keyword>
<gene>
    <name evidence="2" type="ORF">V8G54_011048</name>
</gene>
<feature type="non-terminal residue" evidence="2">
    <location>
        <position position="1"/>
    </location>
</feature>
<proteinExistence type="predicted"/>
<sequence>MPGLTAPSDYSQEPPRHPSLLINAKASQFTIPFSHCVPQFFQTLLTNRHRVFPFSVSDAIQCGATAFCLGCLLRHLFRFLLQEESRYSVFVSGLLERPKQLMMKDIWMLPKYNVTATLQCAGNRRTAMSKTKTVRGVGWDVSAIGNATWGGAKLSDVLELVGIPKLTSVTQFGGRHVEFVSVDKCKEENGGPYKASIPLSQATNPEADVLLAYEMNGEVSSFDYAIFLQHR</sequence>
<dbReference type="GO" id="GO:0043546">
    <property type="term" value="F:molybdopterin cofactor binding"/>
    <property type="evidence" value="ECO:0007669"/>
    <property type="project" value="TreeGrafter"/>
</dbReference>
<dbReference type="SUPFAM" id="SSF56524">
    <property type="entry name" value="Oxidoreductase molybdopterin-binding domain"/>
    <property type="match status" value="1"/>
</dbReference>
<feature type="domain" description="Oxidoreductase molybdopterin-binding" evidence="1">
    <location>
        <begin position="83"/>
        <end position="218"/>
    </location>
</feature>
<dbReference type="InterPro" id="IPR036374">
    <property type="entry name" value="OxRdtase_Mopterin-bd_sf"/>
</dbReference>
<dbReference type="PANTHER" id="PTHR19372">
    <property type="entry name" value="SULFITE REDUCTASE"/>
    <property type="match status" value="1"/>
</dbReference>
<accession>A0AAQ3NQH6</accession>
<dbReference type="GO" id="GO:0020037">
    <property type="term" value="F:heme binding"/>
    <property type="evidence" value="ECO:0007669"/>
    <property type="project" value="TreeGrafter"/>
</dbReference>
<evidence type="ECO:0000313" key="3">
    <source>
        <dbReference type="Proteomes" id="UP001374535"/>
    </source>
</evidence>
<dbReference type="GO" id="GO:0006790">
    <property type="term" value="P:sulfur compound metabolic process"/>
    <property type="evidence" value="ECO:0007669"/>
    <property type="project" value="TreeGrafter"/>
</dbReference>
<protein>
    <recommendedName>
        <fullName evidence="1">Oxidoreductase molybdopterin-binding domain-containing protein</fullName>
    </recommendedName>
</protein>
<dbReference type="EMBL" id="CP144697">
    <property type="protein sequence ID" value="WVZ13482.1"/>
    <property type="molecule type" value="Genomic_DNA"/>
</dbReference>
<evidence type="ECO:0000313" key="2">
    <source>
        <dbReference type="EMBL" id="WVZ13482.1"/>
    </source>
</evidence>
<evidence type="ECO:0000259" key="1">
    <source>
        <dbReference type="Pfam" id="PF00174"/>
    </source>
</evidence>
<dbReference type="PANTHER" id="PTHR19372:SF7">
    <property type="entry name" value="SULFITE OXIDASE, MITOCHONDRIAL"/>
    <property type="match status" value="1"/>
</dbReference>
<dbReference type="GO" id="GO:0005739">
    <property type="term" value="C:mitochondrion"/>
    <property type="evidence" value="ECO:0007669"/>
    <property type="project" value="TreeGrafter"/>
</dbReference>
<organism evidence="2 3">
    <name type="scientific">Vigna mungo</name>
    <name type="common">Black gram</name>
    <name type="synonym">Phaseolus mungo</name>
    <dbReference type="NCBI Taxonomy" id="3915"/>
    <lineage>
        <taxon>Eukaryota</taxon>
        <taxon>Viridiplantae</taxon>
        <taxon>Streptophyta</taxon>
        <taxon>Embryophyta</taxon>
        <taxon>Tracheophyta</taxon>
        <taxon>Spermatophyta</taxon>
        <taxon>Magnoliopsida</taxon>
        <taxon>eudicotyledons</taxon>
        <taxon>Gunneridae</taxon>
        <taxon>Pentapetalae</taxon>
        <taxon>rosids</taxon>
        <taxon>fabids</taxon>
        <taxon>Fabales</taxon>
        <taxon>Fabaceae</taxon>
        <taxon>Papilionoideae</taxon>
        <taxon>50 kb inversion clade</taxon>
        <taxon>NPAAA clade</taxon>
        <taxon>indigoferoid/millettioid clade</taxon>
        <taxon>Phaseoleae</taxon>
        <taxon>Vigna</taxon>
    </lineage>
</organism>
<dbReference type="GO" id="GO:0008482">
    <property type="term" value="F:sulfite oxidase activity"/>
    <property type="evidence" value="ECO:0007669"/>
    <property type="project" value="TreeGrafter"/>
</dbReference>
<reference evidence="2 3" key="1">
    <citation type="journal article" date="2023" name="Life. Sci Alliance">
        <title>Evolutionary insights into 3D genome organization and epigenetic landscape of Vigna mungo.</title>
        <authorList>
            <person name="Junaid A."/>
            <person name="Singh B."/>
            <person name="Bhatia S."/>
        </authorList>
    </citation>
    <scope>NUCLEOTIDE SEQUENCE [LARGE SCALE GENOMIC DNA]</scope>
    <source>
        <strain evidence="2">Urdbean</strain>
    </source>
</reference>
<dbReference type="InterPro" id="IPR000572">
    <property type="entry name" value="OxRdtase_Mopterin-bd_dom"/>
</dbReference>
<name>A0AAQ3NQH6_VIGMU</name>
<dbReference type="Gene3D" id="3.90.420.10">
    <property type="entry name" value="Oxidoreductase, molybdopterin-binding domain"/>
    <property type="match status" value="1"/>
</dbReference>
<dbReference type="AlphaFoldDB" id="A0AAQ3NQH6"/>